<keyword evidence="2" id="KW-0004">4Fe-4S</keyword>
<evidence type="ECO:0000313" key="14">
    <source>
        <dbReference type="EMBL" id="CAD7241005.1"/>
    </source>
</evidence>
<dbReference type="Gene3D" id="3.30.479.30">
    <property type="entry name" value="Band 7 domain"/>
    <property type="match status" value="1"/>
</dbReference>
<evidence type="ECO:0000256" key="10">
    <source>
        <dbReference type="ARBA" id="ARBA00023204"/>
    </source>
</evidence>
<feature type="non-terminal residue" evidence="14">
    <location>
        <position position="581"/>
    </location>
</feature>
<name>A0A7R8X5D4_9CRUS</name>
<dbReference type="GO" id="GO:0006355">
    <property type="term" value="P:regulation of DNA-templated transcription"/>
    <property type="evidence" value="ECO:0007669"/>
    <property type="project" value="InterPro"/>
</dbReference>
<dbReference type="PROSITE" id="PS01155">
    <property type="entry name" value="ENDONUCLEASE_III_2"/>
    <property type="match status" value="1"/>
</dbReference>
<dbReference type="SMART" id="SM00244">
    <property type="entry name" value="PHB"/>
    <property type="match status" value="1"/>
</dbReference>
<dbReference type="InterPro" id="IPR011257">
    <property type="entry name" value="DNA_glycosylase"/>
</dbReference>
<dbReference type="EMBL" id="LR899601">
    <property type="protein sequence ID" value="CAD7241005.1"/>
    <property type="molecule type" value="Genomic_DNA"/>
</dbReference>
<dbReference type="PROSITE" id="PS50886">
    <property type="entry name" value="TRBD"/>
    <property type="match status" value="1"/>
</dbReference>
<feature type="domain" description="TRNA-binding" evidence="13">
    <location>
        <begin position="1"/>
        <end position="101"/>
    </location>
</feature>
<evidence type="ECO:0000256" key="2">
    <source>
        <dbReference type="ARBA" id="ARBA00022485"/>
    </source>
</evidence>
<accession>A0A7R8X5D4</accession>
<dbReference type="HAMAP" id="MF_00942">
    <property type="entry name" value="Nth"/>
    <property type="match status" value="1"/>
</dbReference>
<dbReference type="GO" id="GO:0003906">
    <property type="term" value="F:DNA-(apurinic or apyrimidinic site) endonuclease activity"/>
    <property type="evidence" value="ECO:0007669"/>
    <property type="project" value="InterPro"/>
</dbReference>
<dbReference type="InterPro" id="IPR010985">
    <property type="entry name" value="Ribbon_hlx_hlx"/>
</dbReference>
<evidence type="ECO:0000259" key="13">
    <source>
        <dbReference type="PROSITE" id="PS50886"/>
    </source>
</evidence>
<dbReference type="InterPro" id="IPR036013">
    <property type="entry name" value="Band_7/SPFH_dom_sf"/>
</dbReference>
<dbReference type="AlphaFoldDB" id="A0A7R8X5D4"/>
<keyword evidence="4" id="KW-0479">Metal-binding</keyword>
<organism evidence="14">
    <name type="scientific">Darwinula stevensoni</name>
    <dbReference type="NCBI Taxonomy" id="69355"/>
    <lineage>
        <taxon>Eukaryota</taxon>
        <taxon>Metazoa</taxon>
        <taxon>Ecdysozoa</taxon>
        <taxon>Arthropoda</taxon>
        <taxon>Crustacea</taxon>
        <taxon>Oligostraca</taxon>
        <taxon>Ostracoda</taxon>
        <taxon>Podocopa</taxon>
        <taxon>Podocopida</taxon>
        <taxon>Darwinulocopina</taxon>
        <taxon>Darwinuloidea</taxon>
        <taxon>Darwinulidae</taxon>
        <taxon>Darwinula</taxon>
    </lineage>
</organism>
<dbReference type="CDD" id="cd03402">
    <property type="entry name" value="SPFH_like_u2"/>
    <property type="match status" value="1"/>
</dbReference>
<dbReference type="SMART" id="SM00478">
    <property type="entry name" value="ENDO3c"/>
    <property type="match status" value="1"/>
</dbReference>
<dbReference type="Pfam" id="PF01588">
    <property type="entry name" value="tRNA_bind"/>
    <property type="match status" value="1"/>
</dbReference>
<dbReference type="NCBIfam" id="NF007495">
    <property type="entry name" value="PRK10089.1-4"/>
    <property type="match status" value="1"/>
</dbReference>
<keyword evidence="15" id="KW-1185">Reference proteome</keyword>
<sequence length="581" mass="64647">VKIAIGTIIEVKDFPRAKKPAFQLLIDFGDDIGIKKSSAQITTNYTKEQLLNRQIAAVVNFEPKNIAGFTSEVLVLGAALPDSSISLLNIDHVTPNGTIITEHIQQILEHLFPETPIPLAHKDAYTLLIAVLLSAQCTDERVNQVTPTLFALADTPSKMSAISVETIQSIIRPCGLSPTKAKAILRTSQILEEQYQGLVPPSFEALEKLPGVGHKTASVVMSQAFGQPAFPVDTHIHRLAQRWGLSEAKNVVQTENDLKVTFPEHSWNKIHLQMIFFGRKYCPARGHDPQKCPICSIYGSKLFGVITIIVGALLLIGLRMVNPNSAKIFTLFGEYVGTVNENGLIWVNPFYTHQNISLRARNFDSQRVKVNDKRGNPIQISAILVWKVADTFKAAFEVDNYDNFVKVQTEAAVRHLAASYSYDNFADDTSEITLRSSFEEVNHALANEIRERLSMAGINVLEARIGYLAYAEEIASAMLRRQQAEAIVSARFKIVEGAVSMVELALADLSKRAIIDLDEDKKAAMKKFVLRIDESTMEAIEKWAADEFRSTNGQIEWMLTTMLQNAGRHPKPERKKKPNKA</sequence>
<keyword evidence="5" id="KW-0227">DNA damage</keyword>
<keyword evidence="3 12" id="KW-0820">tRNA-binding</keyword>
<reference evidence="14" key="1">
    <citation type="submission" date="2020-11" db="EMBL/GenBank/DDBJ databases">
        <authorList>
            <person name="Tran Van P."/>
        </authorList>
    </citation>
    <scope>NUCLEOTIDE SEQUENCE</scope>
</reference>
<keyword evidence="11" id="KW-0326">Glycosidase</keyword>
<dbReference type="GO" id="GO:0000049">
    <property type="term" value="F:tRNA binding"/>
    <property type="evidence" value="ECO:0007669"/>
    <property type="project" value="UniProtKB-UniRule"/>
</dbReference>
<dbReference type="Gene3D" id="1.10.1670.10">
    <property type="entry name" value="Helix-hairpin-Helix base-excision DNA repair enzymes (C-terminal)"/>
    <property type="match status" value="1"/>
</dbReference>
<dbReference type="PANTHER" id="PTHR43446:SF1">
    <property type="entry name" value="BAND 7 DOMAIN-CONTAINING PROTEIN"/>
    <property type="match status" value="1"/>
</dbReference>
<dbReference type="Proteomes" id="UP000677054">
    <property type="component" value="Unassembled WGS sequence"/>
</dbReference>
<feature type="non-terminal residue" evidence="14">
    <location>
        <position position="1"/>
    </location>
</feature>
<dbReference type="OrthoDB" id="5788810at2759"/>
<evidence type="ECO:0000256" key="6">
    <source>
        <dbReference type="ARBA" id="ARBA00022801"/>
    </source>
</evidence>
<evidence type="ECO:0000256" key="3">
    <source>
        <dbReference type="ARBA" id="ARBA00022555"/>
    </source>
</evidence>
<dbReference type="InterPro" id="IPR008231">
    <property type="entry name" value="CsaA"/>
</dbReference>
<dbReference type="InterPro" id="IPR002547">
    <property type="entry name" value="tRNA-bd_dom"/>
</dbReference>
<dbReference type="GO" id="GO:0046872">
    <property type="term" value="F:metal ion binding"/>
    <property type="evidence" value="ECO:0007669"/>
    <property type="project" value="UniProtKB-KW"/>
</dbReference>
<dbReference type="SUPFAM" id="SSF48150">
    <property type="entry name" value="DNA-glycosylase"/>
    <property type="match status" value="1"/>
</dbReference>
<dbReference type="Pfam" id="PF01145">
    <property type="entry name" value="Band_7"/>
    <property type="match status" value="1"/>
</dbReference>
<dbReference type="FunFam" id="1.10.340.30:FF:000001">
    <property type="entry name" value="Endonuclease III"/>
    <property type="match status" value="1"/>
</dbReference>
<dbReference type="NCBIfam" id="NF007494">
    <property type="entry name" value="PRK10089.1-3"/>
    <property type="match status" value="1"/>
</dbReference>
<dbReference type="Gene3D" id="1.10.340.30">
    <property type="entry name" value="Hypothetical protein, domain 2"/>
    <property type="match status" value="1"/>
</dbReference>
<dbReference type="InterPro" id="IPR003265">
    <property type="entry name" value="HhH-GPD_domain"/>
</dbReference>
<evidence type="ECO:0000256" key="8">
    <source>
        <dbReference type="ARBA" id="ARBA00023004"/>
    </source>
</evidence>
<evidence type="ECO:0000256" key="1">
    <source>
        <dbReference type="ARBA" id="ARBA00008343"/>
    </source>
</evidence>
<evidence type="ECO:0000256" key="11">
    <source>
        <dbReference type="ARBA" id="ARBA00023295"/>
    </source>
</evidence>
<keyword evidence="9" id="KW-0411">Iron-sulfur</keyword>
<dbReference type="InterPro" id="IPR012340">
    <property type="entry name" value="NA-bd_OB-fold"/>
</dbReference>
<dbReference type="SUPFAM" id="SSF47598">
    <property type="entry name" value="Ribbon-helix-helix"/>
    <property type="match status" value="1"/>
</dbReference>
<dbReference type="InterPro" id="IPR000445">
    <property type="entry name" value="HhH_motif"/>
</dbReference>
<protein>
    <recommendedName>
        <fullName evidence="13">tRNA-binding domain-containing protein</fullName>
    </recommendedName>
</protein>
<dbReference type="SUPFAM" id="SSF117892">
    <property type="entry name" value="Band 7/SPFH domain"/>
    <property type="match status" value="1"/>
</dbReference>
<dbReference type="SUPFAM" id="SSF50249">
    <property type="entry name" value="Nucleic acid-binding proteins"/>
    <property type="match status" value="1"/>
</dbReference>
<dbReference type="CDD" id="cd02798">
    <property type="entry name" value="tRNA_bind_CsaA"/>
    <property type="match status" value="1"/>
</dbReference>
<dbReference type="GO" id="GO:0003677">
    <property type="term" value="F:DNA binding"/>
    <property type="evidence" value="ECO:0007669"/>
    <property type="project" value="InterPro"/>
</dbReference>
<keyword evidence="8" id="KW-0408">Iron</keyword>
<comment type="similarity">
    <text evidence="1">Belongs to the Nth/MutY family.</text>
</comment>
<proteinExistence type="inferred from homology"/>
<dbReference type="GO" id="GO:0000703">
    <property type="term" value="F:oxidized pyrimidine nucleobase lesion DNA N-glycosylase activity"/>
    <property type="evidence" value="ECO:0007669"/>
    <property type="project" value="UniProtKB-ARBA"/>
</dbReference>
<evidence type="ECO:0000256" key="5">
    <source>
        <dbReference type="ARBA" id="ARBA00022763"/>
    </source>
</evidence>
<dbReference type="GO" id="GO:0051539">
    <property type="term" value="F:4 iron, 4 sulfur cluster binding"/>
    <property type="evidence" value="ECO:0007669"/>
    <property type="project" value="UniProtKB-KW"/>
</dbReference>
<dbReference type="Pfam" id="PF00633">
    <property type="entry name" value="HHH"/>
    <property type="match status" value="1"/>
</dbReference>
<dbReference type="Gene3D" id="2.40.50.140">
    <property type="entry name" value="Nucleic acid-binding proteins"/>
    <property type="match status" value="1"/>
</dbReference>
<keyword evidence="7 12" id="KW-0694">RNA-binding</keyword>
<gene>
    <name evidence="14" type="ORF">DSTB1V02_LOCUS1007</name>
</gene>
<dbReference type="NCBIfam" id="TIGR02222">
    <property type="entry name" value="chap_CsaA"/>
    <property type="match status" value="1"/>
</dbReference>
<keyword evidence="6" id="KW-0378">Hydrolase</keyword>
<dbReference type="PANTHER" id="PTHR43446">
    <property type="entry name" value="MEMBRANE PROTEIN-RELATED"/>
    <property type="match status" value="1"/>
</dbReference>
<dbReference type="InterPro" id="IPR005759">
    <property type="entry name" value="Nth"/>
</dbReference>
<evidence type="ECO:0000313" key="15">
    <source>
        <dbReference type="Proteomes" id="UP000677054"/>
    </source>
</evidence>
<keyword evidence="10" id="KW-0234">DNA repair</keyword>
<evidence type="ECO:0000256" key="7">
    <source>
        <dbReference type="ARBA" id="ARBA00022884"/>
    </source>
</evidence>
<evidence type="ECO:0000256" key="4">
    <source>
        <dbReference type="ARBA" id="ARBA00022723"/>
    </source>
</evidence>
<evidence type="ECO:0000256" key="12">
    <source>
        <dbReference type="PROSITE-ProRule" id="PRU00209"/>
    </source>
</evidence>
<dbReference type="InterPro" id="IPR013321">
    <property type="entry name" value="Arc_rbn_hlx_hlx"/>
</dbReference>
<dbReference type="InterPro" id="IPR023170">
    <property type="entry name" value="HhH_base_excis_C"/>
</dbReference>
<dbReference type="Pfam" id="PF00730">
    <property type="entry name" value="HhH-GPD"/>
    <property type="match status" value="1"/>
</dbReference>
<dbReference type="InterPro" id="IPR001107">
    <property type="entry name" value="Band_7"/>
</dbReference>
<dbReference type="GO" id="GO:0006285">
    <property type="term" value="P:base-excision repair, AP site formation"/>
    <property type="evidence" value="ECO:0007669"/>
    <property type="project" value="UniProtKB-ARBA"/>
</dbReference>
<evidence type="ECO:0000256" key="9">
    <source>
        <dbReference type="ARBA" id="ARBA00023014"/>
    </source>
</evidence>
<dbReference type="Gene3D" id="1.10.1220.10">
    <property type="entry name" value="Met repressor-like"/>
    <property type="match status" value="1"/>
</dbReference>
<dbReference type="CDD" id="cd00056">
    <property type="entry name" value="ENDO3c"/>
    <property type="match status" value="1"/>
</dbReference>
<dbReference type="InterPro" id="IPR004036">
    <property type="entry name" value="Endonuclease-III-like_CS2"/>
</dbReference>
<dbReference type="EMBL" id="CAJPEV010000084">
    <property type="protein sequence ID" value="CAG0880299.1"/>
    <property type="molecule type" value="Genomic_DNA"/>
</dbReference>